<comment type="caution">
    <text evidence="3">The sequence shown here is derived from an EMBL/GenBank/DDBJ whole genome shotgun (WGS) entry which is preliminary data.</text>
</comment>
<feature type="region of interest" description="Disordered" evidence="1">
    <location>
        <begin position="26"/>
        <end position="58"/>
    </location>
</feature>
<dbReference type="PATRIC" id="fig|1341157.4.peg.2410"/>
<gene>
    <name evidence="3" type="ORF">RF007C_15065</name>
</gene>
<name>W7UCY3_RUMFL</name>
<evidence type="ECO:0000256" key="1">
    <source>
        <dbReference type="SAM" id="MobiDB-lite"/>
    </source>
</evidence>
<dbReference type="OrthoDB" id="1821511at2"/>
<feature type="signal peptide" evidence="2">
    <location>
        <begin position="1"/>
        <end position="21"/>
    </location>
</feature>
<proteinExistence type="predicted"/>
<dbReference type="RefSeq" id="WP_037300080.1">
    <property type="nucleotide sequence ID" value="NZ_ATAX01000028.1"/>
</dbReference>
<sequence>MKKTLMGLSAFIFAAALVGCSADKEKSAEKTNDKADTTVASTTVDSKESKDNKESTKAAAEMSVSFKDLAGPYHKTGHMTMGEYPGELDPKKLEETLKNDPMTISEDGTLHFCGKDYKLSAEGMDDENAVFSIEGSGFDFEKYKKASFSCSSKDYEGPCTFMRAVQHMTINDEDHAYTEYRLYLTQKGEENYFGYIIVDQGEASESDWNWGWDDDGEDTTIEE</sequence>
<evidence type="ECO:0000313" key="3">
    <source>
        <dbReference type="EMBL" id="EWM52931.1"/>
    </source>
</evidence>
<dbReference type="PROSITE" id="PS51257">
    <property type="entry name" value="PROKAR_LIPOPROTEIN"/>
    <property type="match status" value="1"/>
</dbReference>
<keyword evidence="2" id="KW-0732">Signal</keyword>
<dbReference type="Proteomes" id="UP000019365">
    <property type="component" value="Unassembled WGS sequence"/>
</dbReference>
<evidence type="ECO:0000313" key="4">
    <source>
        <dbReference type="Proteomes" id="UP000019365"/>
    </source>
</evidence>
<reference evidence="3 4" key="1">
    <citation type="journal article" date="2014" name="PLoS ONE">
        <title>Rumen cellulosomics: divergent fiber-degrading strategies revealed by comparative genome-wide analysis of six ruminococcal strains.</title>
        <authorList>
            <person name="Dassa B."/>
            <person name="Borovok I."/>
            <person name="Ruimy-Israeli V."/>
            <person name="Lamed R."/>
            <person name="Flint H.J."/>
            <person name="Duncan S.H."/>
            <person name="Henrissat B."/>
            <person name="Coutinho P."/>
            <person name="Morrison M."/>
            <person name="Mosoni P."/>
            <person name="Yeoman C.J."/>
            <person name="White B.A."/>
            <person name="Bayer E.A."/>
        </authorList>
    </citation>
    <scope>NUCLEOTIDE SEQUENCE [LARGE SCALE GENOMIC DNA]</scope>
    <source>
        <strain evidence="3 4">007c</strain>
    </source>
</reference>
<accession>W7UCY3</accession>
<dbReference type="AlphaFoldDB" id="W7UCY3"/>
<evidence type="ECO:0000256" key="2">
    <source>
        <dbReference type="SAM" id="SignalP"/>
    </source>
</evidence>
<organism evidence="3 4">
    <name type="scientific">Ruminococcus flavefaciens 007c</name>
    <dbReference type="NCBI Taxonomy" id="1341157"/>
    <lineage>
        <taxon>Bacteria</taxon>
        <taxon>Bacillati</taxon>
        <taxon>Bacillota</taxon>
        <taxon>Clostridia</taxon>
        <taxon>Eubacteriales</taxon>
        <taxon>Oscillospiraceae</taxon>
        <taxon>Ruminococcus</taxon>
    </lineage>
</organism>
<feature type="chain" id="PRO_5038501035" description="Lipoprotein" evidence="2">
    <location>
        <begin position="22"/>
        <end position="223"/>
    </location>
</feature>
<feature type="compositionally biased region" description="Basic and acidic residues" evidence="1">
    <location>
        <begin position="45"/>
        <end position="56"/>
    </location>
</feature>
<evidence type="ECO:0008006" key="5">
    <source>
        <dbReference type="Google" id="ProtNLM"/>
    </source>
</evidence>
<keyword evidence="4" id="KW-1185">Reference proteome</keyword>
<feature type="compositionally biased region" description="Basic and acidic residues" evidence="1">
    <location>
        <begin position="26"/>
        <end position="36"/>
    </location>
</feature>
<dbReference type="EMBL" id="ATAX01000028">
    <property type="protein sequence ID" value="EWM52931.1"/>
    <property type="molecule type" value="Genomic_DNA"/>
</dbReference>
<protein>
    <recommendedName>
        <fullName evidence="5">Lipoprotein</fullName>
    </recommendedName>
</protein>